<gene>
    <name evidence="1" type="ORF">BC777_1571</name>
</gene>
<keyword evidence="2" id="KW-1185">Reference proteome</keyword>
<name>A0A2M8WP68_9RHOB</name>
<dbReference type="EMBL" id="PGTY01000001">
    <property type="protein sequence ID" value="PJI92711.1"/>
    <property type="molecule type" value="Genomic_DNA"/>
</dbReference>
<evidence type="ECO:0000313" key="2">
    <source>
        <dbReference type="Proteomes" id="UP000228531"/>
    </source>
</evidence>
<dbReference type="AlphaFoldDB" id="A0A2M8WP68"/>
<evidence type="ECO:0000313" key="1">
    <source>
        <dbReference type="EMBL" id="PJI92711.1"/>
    </source>
</evidence>
<protein>
    <submittedName>
        <fullName evidence="1">Uncharacterized protein</fullName>
    </submittedName>
</protein>
<proteinExistence type="predicted"/>
<dbReference type="Proteomes" id="UP000228531">
    <property type="component" value="Unassembled WGS sequence"/>
</dbReference>
<organism evidence="1 2">
    <name type="scientific">Yoonia maricola</name>
    <dbReference type="NCBI Taxonomy" id="420999"/>
    <lineage>
        <taxon>Bacteria</taxon>
        <taxon>Pseudomonadati</taxon>
        <taxon>Pseudomonadota</taxon>
        <taxon>Alphaproteobacteria</taxon>
        <taxon>Rhodobacterales</taxon>
        <taxon>Paracoccaceae</taxon>
        <taxon>Yoonia</taxon>
    </lineage>
</organism>
<reference evidence="1 2" key="1">
    <citation type="submission" date="2017-11" db="EMBL/GenBank/DDBJ databases">
        <title>Genomic Encyclopedia of Archaeal and Bacterial Type Strains, Phase II (KMG-II): From Individual Species to Whole Genera.</title>
        <authorList>
            <person name="Goeker M."/>
        </authorList>
    </citation>
    <scope>NUCLEOTIDE SEQUENCE [LARGE SCALE GENOMIC DNA]</scope>
    <source>
        <strain evidence="1 2">DSM 29128</strain>
    </source>
</reference>
<comment type="caution">
    <text evidence="1">The sequence shown here is derived from an EMBL/GenBank/DDBJ whole genome shotgun (WGS) entry which is preliminary data.</text>
</comment>
<accession>A0A2M8WP68</accession>
<sequence>MNGMSKMAPTDDIDDLVSSVRDFVSHKEPSRTRSRILLDRLILTPEQRVHDDEIATAPVNTGIAYTAPARTAPNLPPVKRFDKSGLEATIAELEAAVTTQFDDWEADEGESFGKAAWAESAFPTSVNDSAREAVKAVQMVDTATLHDADAPQSSDTQETAEPALDAAIENLSDADQGALAASVMSGFDEEALRALVVEIVHDELGGELGERITRNVRKMVRREINRVLTSREMGEG</sequence>